<name>A0A919MAN8_9ACTN</name>
<evidence type="ECO:0000313" key="2">
    <source>
        <dbReference type="Proteomes" id="UP000619479"/>
    </source>
</evidence>
<dbReference type="AlphaFoldDB" id="A0A919MAN8"/>
<dbReference type="Pfam" id="PF09684">
    <property type="entry name" value="Tail_P2_I"/>
    <property type="match status" value="1"/>
</dbReference>
<keyword evidence="2" id="KW-1185">Reference proteome</keyword>
<sequence>MSELAGESLGTARRAAIPGLPSPDPLGRRLPAVYAGDDLAQRLTGGFDQVLAPVHATLDNLWAYLTPTLAPDDFVSWLGGWVGATVRPDQPADQRRAAVVNAVGTHRLRGTAAGLRAEIRDVFGIEAEVVESGGTSWSATPGSALPGSPEPDLLVRVRAAEPLATRVREFVEANRPAHVPCRVEVLPE</sequence>
<dbReference type="NCBIfam" id="TIGR02242">
    <property type="entry name" value="tail_TIGR02242"/>
    <property type="match status" value="1"/>
</dbReference>
<comment type="caution">
    <text evidence="1">The sequence shown here is derived from an EMBL/GenBank/DDBJ whole genome shotgun (WGS) entry which is preliminary data.</text>
</comment>
<dbReference type="InterPro" id="IPR006521">
    <property type="entry name" value="Tail_protein_I"/>
</dbReference>
<protein>
    <submittedName>
        <fullName evidence="1">Tail protein</fullName>
    </submittedName>
</protein>
<dbReference type="EMBL" id="BOMH01000016">
    <property type="protein sequence ID" value="GID64251.1"/>
    <property type="molecule type" value="Genomic_DNA"/>
</dbReference>
<proteinExistence type="predicted"/>
<organism evidence="1 2">
    <name type="scientific">Actinoplanes cyaneus</name>
    <dbReference type="NCBI Taxonomy" id="52696"/>
    <lineage>
        <taxon>Bacteria</taxon>
        <taxon>Bacillati</taxon>
        <taxon>Actinomycetota</taxon>
        <taxon>Actinomycetes</taxon>
        <taxon>Micromonosporales</taxon>
        <taxon>Micromonosporaceae</taxon>
        <taxon>Actinoplanes</taxon>
    </lineage>
</organism>
<dbReference type="Proteomes" id="UP000619479">
    <property type="component" value="Unassembled WGS sequence"/>
</dbReference>
<evidence type="ECO:0000313" key="1">
    <source>
        <dbReference type="EMBL" id="GID64251.1"/>
    </source>
</evidence>
<reference evidence="1" key="1">
    <citation type="submission" date="2021-01" db="EMBL/GenBank/DDBJ databases">
        <title>Whole genome shotgun sequence of Actinoplanes cyaneus NBRC 14990.</title>
        <authorList>
            <person name="Komaki H."/>
            <person name="Tamura T."/>
        </authorList>
    </citation>
    <scope>NUCLEOTIDE SEQUENCE</scope>
    <source>
        <strain evidence="1">NBRC 14990</strain>
    </source>
</reference>
<gene>
    <name evidence="1" type="ORF">Acy02nite_21320</name>
</gene>
<dbReference type="InterPro" id="IPR011748">
    <property type="entry name" value="Unchr_phage_tail-like"/>
</dbReference>
<dbReference type="RefSeq" id="WP_203739763.1">
    <property type="nucleotide sequence ID" value="NZ_BAAAUC010000052.1"/>
</dbReference>
<accession>A0A919MAN8</accession>